<dbReference type="Gene3D" id="3.40.50.150">
    <property type="entry name" value="Vaccinia Virus protein VP39"/>
    <property type="match status" value="1"/>
</dbReference>
<evidence type="ECO:0000256" key="6">
    <source>
        <dbReference type="ARBA" id="ARBA00049307"/>
    </source>
</evidence>
<dbReference type="InterPro" id="IPR035246">
    <property type="entry name" value="Spermidine_synt_N"/>
</dbReference>
<evidence type="ECO:0000256" key="4">
    <source>
        <dbReference type="ARBA" id="ARBA00012455"/>
    </source>
</evidence>
<keyword evidence="5 10" id="KW-0808">Transferase</keyword>
<evidence type="ECO:0000256" key="2">
    <source>
        <dbReference type="ARBA" id="ARBA00007867"/>
    </source>
</evidence>
<evidence type="ECO:0000256" key="1">
    <source>
        <dbReference type="ARBA" id="ARBA00005123"/>
    </source>
</evidence>
<keyword evidence="10" id="KW-0620">Polyamine biosynthesis</keyword>
<evidence type="ECO:0000256" key="7">
    <source>
        <dbReference type="ARBA" id="ARBA00053963"/>
    </source>
</evidence>
<evidence type="ECO:0000256" key="9">
    <source>
        <dbReference type="ARBA" id="ARBA00082964"/>
    </source>
</evidence>
<dbReference type="FunFam" id="3.40.50.150:FF:000013">
    <property type="entry name" value="Spermidine synthase"/>
    <property type="match status" value="1"/>
</dbReference>
<dbReference type="InterPro" id="IPR030374">
    <property type="entry name" value="PABS"/>
</dbReference>
<comment type="similarity">
    <text evidence="2 11">Belongs to the spermidine/spermine synthase family.</text>
</comment>
<dbReference type="GO" id="GO:0008295">
    <property type="term" value="P:spermidine biosynthetic process"/>
    <property type="evidence" value="ECO:0007669"/>
    <property type="project" value="TreeGrafter"/>
</dbReference>
<comment type="function">
    <text evidence="7">Catalyzes the production of spermidine from putrescine and decarboxylated S-adenosylmethionine (dcSAM). Has a strong preference for putrescine as substrate, and has very low activity towards 1,3-diaminopropane. Has extremely low activity towards spermidine.</text>
</comment>
<dbReference type="FunCoup" id="E2C1X7">
    <property type="interactions" value="1078"/>
</dbReference>
<dbReference type="PROSITE" id="PS51006">
    <property type="entry name" value="PABS_2"/>
    <property type="match status" value="1"/>
</dbReference>
<evidence type="ECO:0000256" key="11">
    <source>
        <dbReference type="RuleBase" id="RU003836"/>
    </source>
</evidence>
<evidence type="ECO:0000313" key="13">
    <source>
        <dbReference type="EMBL" id="EFN78089.1"/>
    </source>
</evidence>
<dbReference type="Pfam" id="PF17284">
    <property type="entry name" value="Spermine_synt_N"/>
    <property type="match status" value="1"/>
</dbReference>
<dbReference type="InterPro" id="IPR029063">
    <property type="entry name" value="SAM-dependent_MTases_sf"/>
</dbReference>
<feature type="domain" description="PABS" evidence="12">
    <location>
        <begin position="6"/>
        <end position="271"/>
    </location>
</feature>
<dbReference type="STRING" id="610380.E2C1X7"/>
<dbReference type="PANTHER" id="PTHR11558">
    <property type="entry name" value="SPERMIDINE/SPERMINE SYNTHASE"/>
    <property type="match status" value="1"/>
</dbReference>
<proteinExistence type="inferred from homology"/>
<accession>E2C1X7</accession>
<dbReference type="Gene3D" id="2.30.140.10">
    <property type="entry name" value="Spermidine synthase, tetramerisation domain"/>
    <property type="match status" value="1"/>
</dbReference>
<dbReference type="OrthoDB" id="38125at2759"/>
<sequence length="328" mass="36319">MDILGKGWFSEVNDLWPGVALSLQVKNVLHQERSKFQEILVVETKSHGRALMLDGIIQCTEKDEFSYHEMLSFLPLCSHTNPRNSQNLVPTTLASVVQILIVGGGDGGIVREVLKHSDVEHVTLVEIDDRVIEVSKQYLPSLSASLQDLKVNVVVGDGFEFLRQHVAEYDVIITDSSDPVGNPGRNAASTVSMFCLGPAVRLFEKSYYELLASALKPGGIIASQATTVWENLSQIKSTFEHCKAVFPVTAYATTAVPTYPTGQIGFLIGALDSQTNLSQPVKVFNEDELDRMELKYYNDEIHRAAFVLPRFVVKAFTSPPSINDYRQS</sequence>
<comment type="catalytic activity">
    <reaction evidence="6">
        <text>S-adenosyl 3-(methylsulfanyl)propylamine + putrescine = S-methyl-5'-thioadenosine + spermidine + H(+)</text>
        <dbReference type="Rhea" id="RHEA:12721"/>
        <dbReference type="ChEBI" id="CHEBI:15378"/>
        <dbReference type="ChEBI" id="CHEBI:17509"/>
        <dbReference type="ChEBI" id="CHEBI:57443"/>
        <dbReference type="ChEBI" id="CHEBI:57834"/>
        <dbReference type="ChEBI" id="CHEBI:326268"/>
        <dbReference type="EC" id="2.5.1.16"/>
    </reaction>
</comment>
<dbReference type="Pfam" id="PF01564">
    <property type="entry name" value="Spermine_synth"/>
    <property type="match status" value="1"/>
</dbReference>
<evidence type="ECO:0000313" key="14">
    <source>
        <dbReference type="Proteomes" id="UP000008237"/>
    </source>
</evidence>
<dbReference type="EC" id="2.5.1.16" evidence="4"/>
<dbReference type="PANTHER" id="PTHR11558:SF11">
    <property type="entry name" value="SPERMIDINE SYNTHASE"/>
    <property type="match status" value="1"/>
</dbReference>
<name>E2C1X7_HARSA</name>
<evidence type="ECO:0000256" key="8">
    <source>
        <dbReference type="ARBA" id="ARBA00072554"/>
    </source>
</evidence>
<dbReference type="OMA" id="FLYHEMM"/>
<dbReference type="PROSITE" id="PS01330">
    <property type="entry name" value="PABS_1"/>
    <property type="match status" value="1"/>
</dbReference>
<dbReference type="InterPro" id="IPR030373">
    <property type="entry name" value="PABS_CS"/>
</dbReference>
<dbReference type="FunFam" id="2.30.140.10:FF:000001">
    <property type="entry name" value="SPE3p Spermidine synthase"/>
    <property type="match status" value="1"/>
</dbReference>
<evidence type="ECO:0000259" key="12">
    <source>
        <dbReference type="PROSITE" id="PS51006"/>
    </source>
</evidence>
<dbReference type="InParanoid" id="E2C1X7"/>
<dbReference type="HAMAP" id="MF_00198">
    <property type="entry name" value="Spermidine_synth"/>
    <property type="match status" value="1"/>
</dbReference>
<dbReference type="EMBL" id="GL452008">
    <property type="protein sequence ID" value="EFN78089.1"/>
    <property type="molecule type" value="Genomic_DNA"/>
</dbReference>
<dbReference type="Proteomes" id="UP000008237">
    <property type="component" value="Unassembled WGS sequence"/>
</dbReference>
<dbReference type="GO" id="GO:0005829">
    <property type="term" value="C:cytosol"/>
    <property type="evidence" value="ECO:0007669"/>
    <property type="project" value="TreeGrafter"/>
</dbReference>
<reference evidence="13 14" key="1">
    <citation type="journal article" date="2010" name="Science">
        <title>Genomic comparison of the ants Camponotus floridanus and Harpegnathos saltator.</title>
        <authorList>
            <person name="Bonasio R."/>
            <person name="Zhang G."/>
            <person name="Ye C."/>
            <person name="Mutti N.S."/>
            <person name="Fang X."/>
            <person name="Qin N."/>
            <person name="Donahue G."/>
            <person name="Yang P."/>
            <person name="Li Q."/>
            <person name="Li C."/>
            <person name="Zhang P."/>
            <person name="Huang Z."/>
            <person name="Berger S.L."/>
            <person name="Reinberg D."/>
            <person name="Wang J."/>
            <person name="Liebig J."/>
        </authorList>
    </citation>
    <scope>NUCLEOTIDE SEQUENCE [LARGE SCALE GENOMIC DNA]</scope>
    <source>
        <strain evidence="13 14">R22 G/1</strain>
    </source>
</reference>
<dbReference type="GO" id="GO:0004766">
    <property type="term" value="F:spermidine synthase activity"/>
    <property type="evidence" value="ECO:0007669"/>
    <property type="project" value="UniProtKB-EC"/>
</dbReference>
<evidence type="ECO:0000256" key="10">
    <source>
        <dbReference type="PROSITE-ProRule" id="PRU00354"/>
    </source>
</evidence>
<dbReference type="NCBIfam" id="TIGR00417">
    <property type="entry name" value="speE"/>
    <property type="match status" value="1"/>
</dbReference>
<evidence type="ECO:0000256" key="5">
    <source>
        <dbReference type="ARBA" id="ARBA00022679"/>
    </source>
</evidence>
<feature type="active site" description="Proton acceptor" evidence="10">
    <location>
        <position position="175"/>
    </location>
</feature>
<organism evidence="14">
    <name type="scientific">Harpegnathos saltator</name>
    <name type="common">Jerdon's jumping ant</name>
    <dbReference type="NCBI Taxonomy" id="610380"/>
    <lineage>
        <taxon>Eukaryota</taxon>
        <taxon>Metazoa</taxon>
        <taxon>Ecdysozoa</taxon>
        <taxon>Arthropoda</taxon>
        <taxon>Hexapoda</taxon>
        <taxon>Insecta</taxon>
        <taxon>Pterygota</taxon>
        <taxon>Neoptera</taxon>
        <taxon>Endopterygota</taxon>
        <taxon>Hymenoptera</taxon>
        <taxon>Apocrita</taxon>
        <taxon>Aculeata</taxon>
        <taxon>Formicoidea</taxon>
        <taxon>Formicidae</taxon>
        <taxon>Ponerinae</taxon>
        <taxon>Ponerini</taxon>
        <taxon>Harpegnathos</taxon>
    </lineage>
</organism>
<gene>
    <name evidence="13" type="ORF">EAI_14685</name>
</gene>
<keyword evidence="14" id="KW-1185">Reference proteome</keyword>
<comment type="subunit">
    <text evidence="3">Homodimer or homotetramer.</text>
</comment>
<dbReference type="CDD" id="cd02440">
    <property type="entry name" value="AdoMet_MTases"/>
    <property type="match status" value="1"/>
</dbReference>
<comment type="pathway">
    <text evidence="1">Amine and polyamine biosynthesis; spermidine biosynthesis; spermidine from putrescine: step 1/1.</text>
</comment>
<dbReference type="AlphaFoldDB" id="E2C1X7"/>
<dbReference type="InterPro" id="IPR001045">
    <property type="entry name" value="Spermi_synthase"/>
</dbReference>
<dbReference type="InterPro" id="IPR037163">
    <property type="entry name" value="Spermidine_synt_N_sf"/>
</dbReference>
<protein>
    <recommendedName>
        <fullName evidence="8">Spermidine synthase</fullName>
        <ecNumber evidence="4">2.5.1.16</ecNumber>
    </recommendedName>
    <alternativeName>
        <fullName evidence="9">Putrescine aminopropyltransferase</fullName>
    </alternativeName>
</protein>
<evidence type="ECO:0000256" key="3">
    <source>
        <dbReference type="ARBA" id="ARBA00011774"/>
    </source>
</evidence>
<dbReference type="SUPFAM" id="SSF53335">
    <property type="entry name" value="S-adenosyl-L-methionine-dependent methyltransferases"/>
    <property type="match status" value="1"/>
</dbReference>